<dbReference type="Proteomes" id="UP000024547">
    <property type="component" value="Unassembled WGS sequence"/>
</dbReference>
<dbReference type="EMBL" id="AWFH01000010">
    <property type="protein sequence ID" value="KCZ62258.1"/>
    <property type="molecule type" value="Genomic_DNA"/>
</dbReference>
<dbReference type="Gene3D" id="1.10.10.2910">
    <property type="match status" value="1"/>
</dbReference>
<dbReference type="STRING" id="1280948.HY36_15935"/>
<evidence type="ECO:0000259" key="1">
    <source>
        <dbReference type="Pfam" id="PF06114"/>
    </source>
</evidence>
<accession>A0A059E3P7</accession>
<organism evidence="2 3">
    <name type="scientific">Hyphomonas atlantica</name>
    <dbReference type="NCBI Taxonomy" id="1280948"/>
    <lineage>
        <taxon>Bacteria</taxon>
        <taxon>Pseudomonadati</taxon>
        <taxon>Pseudomonadota</taxon>
        <taxon>Alphaproteobacteria</taxon>
        <taxon>Hyphomonadales</taxon>
        <taxon>Hyphomonadaceae</taxon>
        <taxon>Hyphomonas</taxon>
    </lineage>
</organism>
<comment type="caution">
    <text evidence="2">The sequence shown here is derived from an EMBL/GenBank/DDBJ whole genome shotgun (WGS) entry which is preliminary data.</text>
</comment>
<dbReference type="Pfam" id="PF06114">
    <property type="entry name" value="Peptidase_M78"/>
    <property type="match status" value="1"/>
</dbReference>
<dbReference type="PATRIC" id="fig|1280948.3.peg.1416"/>
<protein>
    <recommendedName>
        <fullName evidence="1">IrrE N-terminal-like domain-containing protein</fullName>
    </recommendedName>
</protein>
<dbReference type="PANTHER" id="PTHR43236">
    <property type="entry name" value="ANTITOXIN HIGA1"/>
    <property type="match status" value="1"/>
</dbReference>
<sequence>MQRYGIVTPEQIDLEALAWLLNARVRYRPLDGCEAQIMGIRDRAIITIDDRGGAERARFSLGHEIGHWQCHKNQNLHCSKEVIGSTRDAGSAKEWQADTYSAGLLMPRYMFEPRAKSYDRPSFRSISELASEFRISRTATALRFVGTDPVYSILICYGPNGRNWFRKSRNWPSTLIPAREVGANSDVLGLLFERCTEARDARREPASTYFNGNDLQDEEVFAHAVRTGASDDPVGRSVMVLVVPVRSRLIELAERRSAW</sequence>
<reference evidence="2 3" key="1">
    <citation type="journal article" date="2014" name="Antonie Van Leeuwenhoek">
        <title>Hyphomonas beringensis sp. nov. and Hyphomonas chukchiensis sp. nov., isolated from surface seawater of the Bering Sea and Chukchi Sea.</title>
        <authorList>
            <person name="Li C."/>
            <person name="Lai Q."/>
            <person name="Li G."/>
            <person name="Dong C."/>
            <person name="Wang J."/>
            <person name="Liao Y."/>
            <person name="Shao Z."/>
        </authorList>
    </citation>
    <scope>NUCLEOTIDE SEQUENCE [LARGE SCALE GENOMIC DNA]</scope>
    <source>
        <strain evidence="2 3">22II1-22F38</strain>
    </source>
</reference>
<gene>
    <name evidence="2" type="ORF">HY36_15935</name>
</gene>
<dbReference type="InterPro" id="IPR010359">
    <property type="entry name" value="IrrE_HExxH"/>
</dbReference>
<dbReference type="AlphaFoldDB" id="A0A059E3P7"/>
<proteinExistence type="predicted"/>
<evidence type="ECO:0000313" key="3">
    <source>
        <dbReference type="Proteomes" id="UP000024547"/>
    </source>
</evidence>
<name>A0A059E3P7_9PROT</name>
<evidence type="ECO:0000313" key="2">
    <source>
        <dbReference type="EMBL" id="KCZ62258.1"/>
    </source>
</evidence>
<dbReference type="eggNOG" id="COG2856">
    <property type="taxonomic scope" value="Bacteria"/>
</dbReference>
<keyword evidence="3" id="KW-1185">Reference proteome</keyword>
<dbReference type="PANTHER" id="PTHR43236:SF2">
    <property type="entry name" value="BLL0069 PROTEIN"/>
    <property type="match status" value="1"/>
</dbReference>
<feature type="domain" description="IrrE N-terminal-like" evidence="1">
    <location>
        <begin position="23"/>
        <end position="143"/>
    </location>
</feature>
<dbReference type="InterPro" id="IPR052345">
    <property type="entry name" value="Rad_response_metalloprotease"/>
</dbReference>